<feature type="region of interest" description="Disordered" evidence="1">
    <location>
        <begin position="192"/>
        <end position="218"/>
    </location>
</feature>
<accession>A0AAD2GWI1</accession>
<feature type="region of interest" description="Disordered" evidence="1">
    <location>
        <begin position="108"/>
        <end position="128"/>
    </location>
</feature>
<evidence type="ECO:0000256" key="1">
    <source>
        <dbReference type="SAM" id="MobiDB-lite"/>
    </source>
</evidence>
<dbReference type="EMBL" id="CAVNYO010000071">
    <property type="protein sequence ID" value="CAK5264846.1"/>
    <property type="molecule type" value="Genomic_DNA"/>
</dbReference>
<name>A0AAD2GWI1_9AGAR</name>
<feature type="compositionally biased region" description="Acidic residues" evidence="1">
    <location>
        <begin position="77"/>
        <end position="93"/>
    </location>
</feature>
<feature type="region of interest" description="Disordered" evidence="1">
    <location>
        <begin position="56"/>
        <end position="93"/>
    </location>
</feature>
<comment type="caution">
    <text evidence="2">The sequence shown here is derived from an EMBL/GenBank/DDBJ whole genome shotgun (WGS) entry which is preliminary data.</text>
</comment>
<protein>
    <submittedName>
        <fullName evidence="2">Uncharacterized protein</fullName>
    </submittedName>
</protein>
<organism evidence="2 3">
    <name type="scientific">Mycena citricolor</name>
    <dbReference type="NCBI Taxonomy" id="2018698"/>
    <lineage>
        <taxon>Eukaryota</taxon>
        <taxon>Fungi</taxon>
        <taxon>Dikarya</taxon>
        <taxon>Basidiomycota</taxon>
        <taxon>Agaricomycotina</taxon>
        <taxon>Agaricomycetes</taxon>
        <taxon>Agaricomycetidae</taxon>
        <taxon>Agaricales</taxon>
        <taxon>Marasmiineae</taxon>
        <taxon>Mycenaceae</taxon>
        <taxon>Mycena</taxon>
    </lineage>
</organism>
<keyword evidence="3" id="KW-1185">Reference proteome</keyword>
<dbReference type="AlphaFoldDB" id="A0AAD2GWI1"/>
<evidence type="ECO:0000313" key="3">
    <source>
        <dbReference type="Proteomes" id="UP001295794"/>
    </source>
</evidence>
<proteinExistence type="predicted"/>
<gene>
    <name evidence="2" type="ORF">MYCIT1_LOCUS5352</name>
</gene>
<reference evidence="2" key="1">
    <citation type="submission" date="2023-11" db="EMBL/GenBank/DDBJ databases">
        <authorList>
            <person name="De Vega J J."/>
            <person name="De Vega J J."/>
        </authorList>
    </citation>
    <scope>NUCLEOTIDE SEQUENCE</scope>
</reference>
<evidence type="ECO:0000313" key="2">
    <source>
        <dbReference type="EMBL" id="CAK5264846.1"/>
    </source>
</evidence>
<sequence length="218" mass="23530">MSTRRRIGVSTATTEAARRQLMQPVQSWEKVWTTADITAPTNSSSTIRVYKWVKSSKPQHFSDDEGEADEPLAPLPDEGEADVVEGDEDEQEDTPVVVAALPETTVVVAPPVEEEPQSKPASPKPQLSMELQPMVEEGIENDDLEPSLQTMEDAMGQMDQGVDLAGDSMLDMSVLGPDGLGLESAHDLTQLDSTDALLGGPLQMDESEDPFAAPMPDL</sequence>
<dbReference type="Proteomes" id="UP001295794">
    <property type="component" value="Unassembled WGS sequence"/>
</dbReference>